<evidence type="ECO:0000313" key="1">
    <source>
        <dbReference type="EMBL" id="KAB2106357.1"/>
    </source>
</evidence>
<gene>
    <name evidence="1" type="ORF">AG0111_0g4952</name>
</gene>
<proteinExistence type="predicted"/>
<accession>A0ACB6FPL0</accession>
<organism evidence="1 2">
    <name type="scientific">Alternaria gaisen</name>
    <dbReference type="NCBI Taxonomy" id="167740"/>
    <lineage>
        <taxon>Eukaryota</taxon>
        <taxon>Fungi</taxon>
        <taxon>Dikarya</taxon>
        <taxon>Ascomycota</taxon>
        <taxon>Pezizomycotina</taxon>
        <taxon>Dothideomycetes</taxon>
        <taxon>Pleosporomycetidae</taxon>
        <taxon>Pleosporales</taxon>
        <taxon>Pleosporineae</taxon>
        <taxon>Pleosporaceae</taxon>
        <taxon>Alternaria</taxon>
        <taxon>Alternaria sect. Alternaria</taxon>
    </lineage>
</organism>
<evidence type="ECO:0000313" key="2">
    <source>
        <dbReference type="Proteomes" id="UP000293547"/>
    </source>
</evidence>
<reference evidence="1 2" key="1">
    <citation type="journal article" date="2019" name="bioRxiv">
        <title>Genomics, evolutionary history and diagnostics of the Alternaria alternata species group including apple and Asian pear pathotypes.</title>
        <authorList>
            <person name="Armitage A.D."/>
            <person name="Cockerton H.M."/>
            <person name="Sreenivasaprasad S."/>
            <person name="Woodhall J.W."/>
            <person name="Lane C.R."/>
            <person name="Harrison R.J."/>
            <person name="Clarkson J.P."/>
        </authorList>
    </citation>
    <scope>NUCLEOTIDE SEQUENCE [LARGE SCALE GENOMIC DNA]</scope>
    <source>
        <strain evidence="1 2">FERA 650</strain>
    </source>
</reference>
<protein>
    <submittedName>
        <fullName evidence="1">Uncharacterized protein</fullName>
    </submittedName>
</protein>
<name>A0ACB6FPL0_9PLEO</name>
<sequence length="1436" mass="152700">MHATASSILGSTSPLSPPITSALGSFSSAHSSSPGRPFPSTRLTALLTTLPKKQCHSGKPAPRHPHAHVSLTSVIRFRKNPAKKAAIQQTAPNTTPRYHHRHRHIHLRAKQSSFRQLLTRERLHRSNDRLSPFSHLPYTIDSRGNRAPSPRLIGSDRDDPEQTAPASPPPTDTRSHACRGHLFITVALDTLLPHVILHSDLAAMKESFADLLRTAAGKLTLSLLVASQATAYSFKPVPSPNLNLDDLGRIAFAGDFDSISLYQYEGQNQNTPGHSGALLTRYPNGVFATINSTDGDIKAMCSLQVNGAERIMFAGNFTGVDDLSTPGGIALLDPANGNIEALEGLTGSVNALYCDRAGSQVYVGGSLEGANSSNALIWKNGWEDLSFNGFNGPINSITQSNDNIIFGGEFNGLGGMNASTVTSENNTQIIPIGSADISAQTSSGQPGFSDPKSIACKADFSTQGADSTWLLSDGAPGFWKADFGFGFEPTSMKLYNTDYQGRGSKTFRFTALPDGGILNLTYTDPESGRPAFCDARCPLPEGNTTAQEFTFVNVVGMNAFRIDISDWWGQGGGLNGIQLFQDAMYSYAVNDFNEPENCGPTTSRSESTTTGSWQVSPSHDSSSEYLTTTLQGSPINPDAASVTFLPDIKQSGNYSVTIYTPGCQGDGTCGTRGRVNVTTTMDGQSDPGHELWQTNNFDKYDEVYNGYIDATDGTRPQVILRPASNQGPGPLTVVAQRVRFTLLKATSGNLNGLFEYKPGQTVNADDLADSVINAAGASLAPREKALITTVTTGGQTLYVGGSFNSSDDRNNIFVIPQGSAQPKALPGKGLNNQVMTMFHNASTLYVGGNFTNTAENNVAGLGGVAALTNEEWQPLGAGVDGVVLYLVPFSLNVTVNTPEEVLAVSGFFSQVNGFGDNPSTSVNDFAIWVPSRSNWLHNLDFHSLAMSGRLMTFADVPGSERWFGGSVSSGALLASGTAELETGDDLSLQAFPVKIQAQQQQQQTPSRKRAIVQGQNLNTTGVRTGTFYKENGMNKTILAGHFATTGADDRNITNLIIIDGNDSDKVTGFDNELDANSTFAAVAVLDNVLYAGGMVSGQLDNDRIAGIVAYDLNSNAFASIQPPPLQGVNVTVNAIAPRPKSKDIFVAGQFQSAGALSCAAVCIWNTERSQWTAPGNGLSGDVSTLTWVGDNSLLIAGNLTSGTNQTKILTYDSSSRQFAVVPGANDLPGPVTALTIANSGGDQFWAAGTGSDGTAYLQRFDGTKWVPADGSMFGETTDIRGIQVLTLSEDHGNSDIIDRNQDLLLMGRINVTTFGTASAVLFNGTTLTPFLLATKGQDGSTEPGSLSSVFVENPNSFFRQSNKHLALWAIVLIGLAIALVLTFLLVVIGIVIEWFRKKRLGYSPAPTSYPDRLGNVGRLPPEQLFGTLSGPKAPAI</sequence>
<keyword evidence="2" id="KW-1185">Reference proteome</keyword>
<dbReference type="EMBL" id="PDWZ02000004">
    <property type="protein sequence ID" value="KAB2106357.1"/>
    <property type="molecule type" value="Genomic_DNA"/>
</dbReference>
<dbReference type="Proteomes" id="UP000293547">
    <property type="component" value="Unassembled WGS sequence"/>
</dbReference>
<comment type="caution">
    <text evidence="1">The sequence shown here is derived from an EMBL/GenBank/DDBJ whole genome shotgun (WGS) entry which is preliminary data.</text>
</comment>